<organism evidence="1 2">
    <name type="scientific">Amphibacillus marinus</name>
    <dbReference type="NCBI Taxonomy" id="872970"/>
    <lineage>
        <taxon>Bacteria</taxon>
        <taxon>Bacillati</taxon>
        <taxon>Bacillota</taxon>
        <taxon>Bacilli</taxon>
        <taxon>Bacillales</taxon>
        <taxon>Bacillaceae</taxon>
        <taxon>Amphibacillus</taxon>
    </lineage>
</organism>
<evidence type="ECO:0000313" key="2">
    <source>
        <dbReference type="Proteomes" id="UP000199300"/>
    </source>
</evidence>
<protein>
    <recommendedName>
        <fullName evidence="3">N-acetyltransferase domain-containing protein</fullName>
    </recommendedName>
</protein>
<name>A0A1H8N0D4_9BACI</name>
<keyword evidence="2" id="KW-1185">Reference proteome</keyword>
<reference evidence="1 2" key="1">
    <citation type="submission" date="2016-10" db="EMBL/GenBank/DDBJ databases">
        <authorList>
            <person name="de Groot N.N."/>
        </authorList>
    </citation>
    <scope>NUCLEOTIDE SEQUENCE [LARGE SCALE GENOMIC DNA]</scope>
    <source>
        <strain evidence="1 2">CGMCC 1.10434</strain>
    </source>
</reference>
<dbReference type="InterPro" id="IPR016181">
    <property type="entry name" value="Acyl_CoA_acyltransferase"/>
</dbReference>
<dbReference type="EMBL" id="FODJ01000005">
    <property type="protein sequence ID" value="SEO23111.1"/>
    <property type="molecule type" value="Genomic_DNA"/>
</dbReference>
<sequence length="122" mass="14299">MELVHVSLIERSEEDQQLVNLIEQLNDCEHAFVIRDSGKIVGFFNLQPIVKEIYQLEKMTLLITKQPEKVIEIFYHALEKAECLGAKHVQVYSDHQHVRELLDWIGFTKDSTQLNTWIYQCG</sequence>
<dbReference type="Proteomes" id="UP000199300">
    <property type="component" value="Unassembled WGS sequence"/>
</dbReference>
<gene>
    <name evidence="1" type="ORF">SAMN04488134_10577</name>
</gene>
<dbReference type="AlphaFoldDB" id="A0A1H8N0D4"/>
<dbReference type="SUPFAM" id="SSF55729">
    <property type="entry name" value="Acyl-CoA N-acyltransferases (Nat)"/>
    <property type="match status" value="1"/>
</dbReference>
<accession>A0A1H8N0D4</accession>
<proteinExistence type="predicted"/>
<dbReference type="RefSeq" id="WP_091496885.1">
    <property type="nucleotide sequence ID" value="NZ_FODJ01000005.1"/>
</dbReference>
<evidence type="ECO:0000313" key="1">
    <source>
        <dbReference type="EMBL" id="SEO23111.1"/>
    </source>
</evidence>
<dbReference type="STRING" id="872970.SAMN04488134_10577"/>
<evidence type="ECO:0008006" key="3">
    <source>
        <dbReference type="Google" id="ProtNLM"/>
    </source>
</evidence>